<keyword evidence="9" id="KW-1185">Reference proteome</keyword>
<feature type="domain" description="2Fe-2S ferredoxin-type" evidence="7">
    <location>
        <begin position="2"/>
        <end position="97"/>
    </location>
</feature>
<dbReference type="HOGENOM" id="CLU_082632_5_2_0"/>
<sequence length="103" mass="11023">MPKIHFPELGKTVEAQDGESILKAALRAGIHVEHNCGGVCACSTCHVIVEEGGNTLSPMQEDEEDQLDEAEGLTLKSRLSCQALVHGDIVVRIPPCTKGGHEH</sequence>
<comment type="similarity">
    <text evidence="1">Belongs to the adrenodoxin/putidaredoxin family.</text>
</comment>
<evidence type="ECO:0000256" key="4">
    <source>
        <dbReference type="ARBA" id="ARBA00023004"/>
    </source>
</evidence>
<dbReference type="GO" id="GO:0140647">
    <property type="term" value="P:P450-containing electron transport chain"/>
    <property type="evidence" value="ECO:0007669"/>
    <property type="project" value="InterPro"/>
</dbReference>
<dbReference type="InterPro" id="IPR012675">
    <property type="entry name" value="Beta-grasp_dom_sf"/>
</dbReference>
<keyword evidence="2" id="KW-0001">2Fe-2S</keyword>
<evidence type="ECO:0000256" key="2">
    <source>
        <dbReference type="ARBA" id="ARBA00022714"/>
    </source>
</evidence>
<dbReference type="Proteomes" id="UP000027059">
    <property type="component" value="Chromosome"/>
</dbReference>
<accession>A0A059XTB7</accession>
<keyword evidence="5" id="KW-0411">Iron-sulfur</keyword>
<keyword evidence="3" id="KW-0479">Metal-binding</keyword>
<dbReference type="RefSeq" id="WP_014960236.1">
    <property type="nucleotide sequence ID" value="NZ_CP007243.1"/>
</dbReference>
<dbReference type="EMBL" id="CP007243">
    <property type="protein sequence ID" value="AIA30078.1"/>
    <property type="molecule type" value="Genomic_DNA"/>
</dbReference>
<comment type="cofactor">
    <cofactor evidence="6">
        <name>[2Fe-2S] cluster</name>
        <dbReference type="ChEBI" id="CHEBI:190135"/>
    </cofactor>
</comment>
<name>A0A059XTB7_9BACT</name>
<dbReference type="CDD" id="cd00207">
    <property type="entry name" value="fer2"/>
    <property type="match status" value="1"/>
</dbReference>
<dbReference type="GO" id="GO:0046872">
    <property type="term" value="F:metal ion binding"/>
    <property type="evidence" value="ECO:0007669"/>
    <property type="project" value="UniProtKB-KW"/>
</dbReference>
<evidence type="ECO:0000259" key="7">
    <source>
        <dbReference type="PROSITE" id="PS51085"/>
    </source>
</evidence>
<reference evidence="8 9" key="2">
    <citation type="journal article" date="2015" name="Biomed. Res. Int.">
        <title>Effects of Arsenite Resistance on the Growth and Functional Gene Expression of Leptospirillum ferriphilum and Acidithiobacillus thiooxidans in Pure Culture and Coculture.</title>
        <authorList>
            <person name="Jiang H."/>
            <person name="Liang Y."/>
            <person name="Yin H."/>
            <person name="Xiao Y."/>
            <person name="Guo X."/>
            <person name="Xu Y."/>
            <person name="Hu Q."/>
            <person name="Liu H."/>
            <person name="Liu X."/>
        </authorList>
    </citation>
    <scope>NUCLEOTIDE SEQUENCE [LARGE SCALE GENOMIC DNA]</scope>
    <source>
        <strain evidence="8 9">YSK</strain>
    </source>
</reference>
<proteinExistence type="inferred from homology"/>
<dbReference type="PRINTS" id="PR00355">
    <property type="entry name" value="ADRENODOXIN"/>
</dbReference>
<dbReference type="PANTHER" id="PTHR23426:SF65">
    <property type="entry name" value="FERREDOXIN-2, MITOCHONDRIAL"/>
    <property type="match status" value="1"/>
</dbReference>
<dbReference type="AlphaFoldDB" id="A0A059XTB7"/>
<organism evidence="8 9">
    <name type="scientific">Leptospirillum ferriphilum YSK</name>
    <dbReference type="NCBI Taxonomy" id="1441628"/>
    <lineage>
        <taxon>Bacteria</taxon>
        <taxon>Pseudomonadati</taxon>
        <taxon>Nitrospirota</taxon>
        <taxon>Nitrospiria</taxon>
        <taxon>Nitrospirales</taxon>
        <taxon>Nitrospiraceae</taxon>
        <taxon>Leptospirillum</taxon>
    </lineage>
</organism>
<dbReference type="InterPro" id="IPR036010">
    <property type="entry name" value="2Fe-2S_ferredoxin-like_sf"/>
</dbReference>
<dbReference type="OrthoDB" id="9810588at2"/>
<gene>
    <name evidence="8" type="ORF">Y981_02450</name>
</gene>
<dbReference type="GO" id="GO:0051537">
    <property type="term" value="F:2 iron, 2 sulfur cluster binding"/>
    <property type="evidence" value="ECO:0007669"/>
    <property type="project" value="UniProtKB-KW"/>
</dbReference>
<dbReference type="GO" id="GO:0009055">
    <property type="term" value="F:electron transfer activity"/>
    <property type="evidence" value="ECO:0007669"/>
    <property type="project" value="TreeGrafter"/>
</dbReference>
<evidence type="ECO:0000313" key="8">
    <source>
        <dbReference type="EMBL" id="AIA30078.1"/>
    </source>
</evidence>
<dbReference type="Gene3D" id="3.10.20.30">
    <property type="match status" value="1"/>
</dbReference>
<dbReference type="PANTHER" id="PTHR23426">
    <property type="entry name" value="FERREDOXIN/ADRENODOXIN"/>
    <property type="match status" value="1"/>
</dbReference>
<dbReference type="PROSITE" id="PS51085">
    <property type="entry name" value="2FE2S_FER_2"/>
    <property type="match status" value="1"/>
</dbReference>
<dbReference type="InterPro" id="IPR001041">
    <property type="entry name" value="2Fe-2S_ferredoxin-type"/>
</dbReference>
<dbReference type="Pfam" id="PF00111">
    <property type="entry name" value="Fer2"/>
    <property type="match status" value="1"/>
</dbReference>
<dbReference type="InterPro" id="IPR001055">
    <property type="entry name" value="Adrenodoxin-like"/>
</dbReference>
<evidence type="ECO:0000256" key="3">
    <source>
        <dbReference type="ARBA" id="ARBA00022723"/>
    </source>
</evidence>
<dbReference type="KEGG" id="lfp:Y981_02450"/>
<dbReference type="SUPFAM" id="SSF54292">
    <property type="entry name" value="2Fe-2S ferredoxin-like"/>
    <property type="match status" value="1"/>
</dbReference>
<reference evidence="9" key="1">
    <citation type="submission" date="2014-02" db="EMBL/GenBank/DDBJ databases">
        <title>Complete genome sequence and comparative genomic analysis of the nitrogen-fixing bacterium Leptospirillum ferriphilum YSK.</title>
        <authorList>
            <person name="Guo X."/>
            <person name="Yin H."/>
            <person name="Liang Y."/>
            <person name="Hu Q."/>
            <person name="Ma L."/>
            <person name="Xiao Y."/>
            <person name="Zhang X."/>
            <person name="Qiu G."/>
            <person name="Liu X."/>
        </authorList>
    </citation>
    <scope>NUCLEOTIDE SEQUENCE [LARGE SCALE GENOMIC DNA]</scope>
    <source>
        <strain evidence="9">YSK</strain>
    </source>
</reference>
<keyword evidence="4" id="KW-0408">Iron</keyword>
<protein>
    <submittedName>
        <fullName evidence="8">2Fe-2S ferredoxin</fullName>
    </submittedName>
</protein>
<evidence type="ECO:0000256" key="1">
    <source>
        <dbReference type="ARBA" id="ARBA00010914"/>
    </source>
</evidence>
<evidence type="ECO:0000313" key="9">
    <source>
        <dbReference type="Proteomes" id="UP000027059"/>
    </source>
</evidence>
<evidence type="ECO:0000256" key="6">
    <source>
        <dbReference type="ARBA" id="ARBA00034078"/>
    </source>
</evidence>
<evidence type="ECO:0000256" key="5">
    <source>
        <dbReference type="ARBA" id="ARBA00023014"/>
    </source>
</evidence>